<sequence>MGNDFWLYHWMDEQGVKKERDIARIIADDRTFEDLGSIAAGMSYAIEPIKDEDNYVVAGTGIDLSGELGCYAWECIKRQIDDVFSRSWHYFDKIVVRGLTPLRYTQMMESNDRRFAKLVLQSQLRLLLYIRHIGAEDLLIFRQKPPACRVHYVDHLNECGLEHLASEMPDIANNLATEAQVAIQQVCGDHWHYAFDHPLLEHTHWGIVPAETFRIQPGKGGPRESRMAAQQVLADFASHLVADVQESKALHAPLAIASGLHAHSLKSDSPTATSMDEVALELEIPVLQGLPLKDLIKLRESEHASFERFRRSLKTAMRERLNESESASSADIAADILDDIITPAVGDLADRLRKANRLLNKKSASSGGLGVALMTIGLTAGVPLLLPFGVVSLCSPVLHYHKFLEERRDIELSDMYFLWNLQNKQWRNR</sequence>
<accession>A0A7X0FYU0</accession>
<keyword evidence="1" id="KW-0472">Membrane</keyword>
<comment type="caution">
    <text evidence="2">The sequence shown here is derived from an EMBL/GenBank/DDBJ whole genome shotgun (WGS) entry which is preliminary data.</text>
</comment>
<organism evidence="2 3">
    <name type="scientific">Actinomadura coerulea</name>
    <dbReference type="NCBI Taxonomy" id="46159"/>
    <lineage>
        <taxon>Bacteria</taxon>
        <taxon>Bacillati</taxon>
        <taxon>Actinomycetota</taxon>
        <taxon>Actinomycetes</taxon>
        <taxon>Streptosporangiales</taxon>
        <taxon>Thermomonosporaceae</taxon>
        <taxon>Actinomadura</taxon>
    </lineage>
</organism>
<dbReference type="RefSeq" id="WP_185025816.1">
    <property type="nucleotide sequence ID" value="NZ_JACHMQ010000001.1"/>
</dbReference>
<proteinExistence type="predicted"/>
<protein>
    <submittedName>
        <fullName evidence="2">Uncharacterized protein</fullName>
    </submittedName>
</protein>
<evidence type="ECO:0000313" key="2">
    <source>
        <dbReference type="EMBL" id="MBB6396252.1"/>
    </source>
</evidence>
<feature type="transmembrane region" description="Helical" evidence="1">
    <location>
        <begin position="369"/>
        <end position="398"/>
    </location>
</feature>
<evidence type="ECO:0000313" key="3">
    <source>
        <dbReference type="Proteomes" id="UP000546324"/>
    </source>
</evidence>
<evidence type="ECO:0000256" key="1">
    <source>
        <dbReference type="SAM" id="Phobius"/>
    </source>
</evidence>
<dbReference type="Proteomes" id="UP000546324">
    <property type="component" value="Unassembled WGS sequence"/>
</dbReference>
<dbReference type="EMBL" id="JACHMQ010000001">
    <property type="protein sequence ID" value="MBB6396252.1"/>
    <property type="molecule type" value="Genomic_DNA"/>
</dbReference>
<keyword evidence="1" id="KW-1133">Transmembrane helix</keyword>
<keyword evidence="3" id="KW-1185">Reference proteome</keyword>
<gene>
    <name evidence="2" type="ORF">BKA00_003166</name>
</gene>
<name>A0A7X0FYU0_9ACTN</name>
<keyword evidence="1" id="KW-0812">Transmembrane</keyword>
<dbReference type="AlphaFoldDB" id="A0A7X0FYU0"/>
<reference evidence="2 3" key="1">
    <citation type="submission" date="2020-08" db="EMBL/GenBank/DDBJ databases">
        <title>Sequencing the genomes of 1000 actinobacteria strains.</title>
        <authorList>
            <person name="Klenk H.-P."/>
        </authorList>
    </citation>
    <scope>NUCLEOTIDE SEQUENCE [LARGE SCALE GENOMIC DNA]</scope>
    <source>
        <strain evidence="2 3">DSM 43675</strain>
    </source>
</reference>